<sequence length="52" mass="5849">MNKPEIKVDVSIEGIDEATKKAERYVEVLKEAKTLAGELASMHFEISVNEKE</sequence>
<evidence type="ECO:0000313" key="1">
    <source>
        <dbReference type="EMBL" id="QNP37236.1"/>
    </source>
</evidence>
<name>A0A7H0FMH0_ENTFL</name>
<reference evidence="1 2" key="1">
    <citation type="submission" date="2020-08" db="EMBL/GenBank/DDBJ databases">
        <title>Enterococcus faecalis SF28073 genome assembly.</title>
        <authorList>
            <person name="Duerkop B.A."/>
            <person name="Johnson C.N."/>
        </authorList>
    </citation>
    <scope>NUCLEOTIDE SEQUENCE [LARGE SCALE GENOMIC DNA]</scope>
    <source>
        <strain evidence="1 2">SF28073</strain>
    </source>
</reference>
<gene>
    <name evidence="1" type="ORF">H9Q64_12290</name>
</gene>
<dbReference type="EMBL" id="CP060804">
    <property type="protein sequence ID" value="QNP37236.1"/>
    <property type="molecule type" value="Genomic_DNA"/>
</dbReference>
<accession>A0A7H0FMH0</accession>
<proteinExistence type="predicted"/>
<dbReference type="Proteomes" id="UP000516122">
    <property type="component" value="Chromosome"/>
</dbReference>
<protein>
    <submittedName>
        <fullName evidence="1">Uncharacterized protein</fullName>
    </submittedName>
</protein>
<evidence type="ECO:0000313" key="2">
    <source>
        <dbReference type="Proteomes" id="UP000516122"/>
    </source>
</evidence>
<dbReference type="AlphaFoldDB" id="A0A7H0FMH0"/>
<dbReference type="RefSeq" id="WP_002380716.1">
    <property type="nucleotide sequence ID" value="NZ_CABEIO010000002.1"/>
</dbReference>
<organism evidence="1 2">
    <name type="scientific">Enterococcus faecalis</name>
    <name type="common">Streptococcus faecalis</name>
    <dbReference type="NCBI Taxonomy" id="1351"/>
    <lineage>
        <taxon>Bacteria</taxon>
        <taxon>Bacillati</taxon>
        <taxon>Bacillota</taxon>
        <taxon>Bacilli</taxon>
        <taxon>Lactobacillales</taxon>
        <taxon>Enterococcaceae</taxon>
        <taxon>Enterococcus</taxon>
    </lineage>
</organism>